<name>K0SSW9_THAOC</name>
<dbReference type="InterPro" id="IPR001752">
    <property type="entry name" value="Kinesin_motor_dom"/>
</dbReference>
<dbReference type="Gene3D" id="3.40.850.10">
    <property type="entry name" value="Kinesin motor domain"/>
    <property type="match status" value="1"/>
</dbReference>
<comment type="caution">
    <text evidence="10">The sequence shown here is derived from an EMBL/GenBank/DDBJ whole genome shotgun (WGS) entry which is preliminary data.</text>
</comment>
<feature type="region of interest" description="Disordered" evidence="8">
    <location>
        <begin position="1"/>
        <end position="27"/>
    </location>
</feature>
<dbReference type="GO" id="GO:0003777">
    <property type="term" value="F:microtubule motor activity"/>
    <property type="evidence" value="ECO:0007669"/>
    <property type="project" value="InterPro"/>
</dbReference>
<evidence type="ECO:0000256" key="7">
    <source>
        <dbReference type="RuleBase" id="RU000394"/>
    </source>
</evidence>
<evidence type="ECO:0000259" key="9">
    <source>
        <dbReference type="PROSITE" id="PS50067"/>
    </source>
</evidence>
<dbReference type="OrthoDB" id="3176171at2759"/>
<evidence type="ECO:0000256" key="6">
    <source>
        <dbReference type="PROSITE-ProRule" id="PRU00283"/>
    </source>
</evidence>
<proteinExistence type="inferred from homology"/>
<dbReference type="InterPro" id="IPR019821">
    <property type="entry name" value="Kinesin_motor_CS"/>
</dbReference>
<dbReference type="OMA" id="EYHASRL"/>
<keyword evidence="2 7" id="KW-0493">Microtubule</keyword>
<dbReference type="InterPro" id="IPR027417">
    <property type="entry name" value="P-loop_NTPase"/>
</dbReference>
<evidence type="ECO:0000256" key="1">
    <source>
        <dbReference type="ARBA" id="ARBA00010899"/>
    </source>
</evidence>
<dbReference type="GO" id="GO:0007018">
    <property type="term" value="P:microtubule-based movement"/>
    <property type="evidence" value="ECO:0007669"/>
    <property type="project" value="InterPro"/>
</dbReference>
<sequence length="465" mass="50816">RESLEGRAKELEGRLAERDAEVGERDATIASLESRAAALEDDLARQRERMDEDREAEAGRLNATIDELRERLRAEEEGLRTAGLASACKVKELEDIIARGIEERRRMHEIIQELRGNVRVYARIRPFLPGDGLPPGDSTSFVSAGTGSTVHVARPGDPSEHEFKFDRVFDQSAGQDCVYEEVSGLVTSALDGYNVVLFTYGQTGSGKTHTLQGTGTGEMRGMIPRCIEQIATHKSAIEADGWSFRMEASFLEIYQEKIRDLLRVSPDEKTTHEIKVGSDGRRTVTNLAVKALDPTDQEAVDAVLSLAAKRRSTGSTDMNATSSRSHSVFSLEVLATSPGGQAVRGRLHLCDLAGSERLDRSNATGVAASETKSINKSLSSLADVFTAIGQRASFVPFRNSKLTYLLQPALSGSGKMCMFVNVSPTEASVQSPLRDESKQVRVGESYAHCRDYRVMQNGRGDEEGS</sequence>
<dbReference type="Pfam" id="PF00225">
    <property type="entry name" value="Kinesin"/>
    <property type="match status" value="1"/>
</dbReference>
<evidence type="ECO:0000256" key="5">
    <source>
        <dbReference type="ARBA" id="ARBA00023175"/>
    </source>
</evidence>
<comment type="similarity">
    <text evidence="1">Belongs to the TRAFAC class myosin-kinesin ATPase superfamily. Kinesin family. KIN-14 subfamily.</text>
</comment>
<evidence type="ECO:0000256" key="4">
    <source>
        <dbReference type="ARBA" id="ARBA00022840"/>
    </source>
</evidence>
<dbReference type="PROSITE" id="PS00411">
    <property type="entry name" value="KINESIN_MOTOR_1"/>
    <property type="match status" value="1"/>
</dbReference>
<organism evidence="10 11">
    <name type="scientific">Thalassiosira oceanica</name>
    <name type="common">Marine diatom</name>
    <dbReference type="NCBI Taxonomy" id="159749"/>
    <lineage>
        <taxon>Eukaryota</taxon>
        <taxon>Sar</taxon>
        <taxon>Stramenopiles</taxon>
        <taxon>Ochrophyta</taxon>
        <taxon>Bacillariophyta</taxon>
        <taxon>Coscinodiscophyceae</taxon>
        <taxon>Thalassiosirophycidae</taxon>
        <taxon>Thalassiosirales</taxon>
        <taxon>Thalassiosiraceae</taxon>
        <taxon>Thalassiosira</taxon>
    </lineage>
</organism>
<dbReference type="PRINTS" id="PR00380">
    <property type="entry name" value="KINESINHEAVY"/>
</dbReference>
<dbReference type="eggNOG" id="KOG0239">
    <property type="taxonomic scope" value="Eukaryota"/>
</dbReference>
<dbReference type="Proteomes" id="UP000266841">
    <property type="component" value="Unassembled WGS sequence"/>
</dbReference>
<dbReference type="GO" id="GO:0008017">
    <property type="term" value="F:microtubule binding"/>
    <property type="evidence" value="ECO:0007669"/>
    <property type="project" value="InterPro"/>
</dbReference>
<dbReference type="PANTHER" id="PTHR47972:SF45">
    <property type="entry name" value="PROTEIN CLARET SEGREGATIONAL"/>
    <property type="match status" value="1"/>
</dbReference>
<dbReference type="PANTHER" id="PTHR47972">
    <property type="entry name" value="KINESIN-LIKE PROTEIN KLP-3"/>
    <property type="match status" value="1"/>
</dbReference>
<feature type="binding site" evidence="6">
    <location>
        <begin position="201"/>
        <end position="208"/>
    </location>
    <ligand>
        <name>ATP</name>
        <dbReference type="ChEBI" id="CHEBI:30616"/>
    </ligand>
</feature>
<dbReference type="GO" id="GO:0005524">
    <property type="term" value="F:ATP binding"/>
    <property type="evidence" value="ECO:0007669"/>
    <property type="project" value="UniProtKB-UniRule"/>
</dbReference>
<evidence type="ECO:0000256" key="2">
    <source>
        <dbReference type="ARBA" id="ARBA00022701"/>
    </source>
</evidence>
<keyword evidence="11" id="KW-1185">Reference proteome</keyword>
<dbReference type="GO" id="GO:0005874">
    <property type="term" value="C:microtubule"/>
    <property type="evidence" value="ECO:0007669"/>
    <property type="project" value="UniProtKB-KW"/>
</dbReference>
<gene>
    <name evidence="10" type="ORF">THAOC_10315</name>
</gene>
<dbReference type="SMART" id="SM00129">
    <property type="entry name" value="KISc"/>
    <property type="match status" value="1"/>
</dbReference>
<dbReference type="InterPro" id="IPR036961">
    <property type="entry name" value="Kinesin_motor_dom_sf"/>
</dbReference>
<dbReference type="EMBL" id="AGNL01011254">
    <property type="protein sequence ID" value="EJK68495.1"/>
    <property type="molecule type" value="Genomic_DNA"/>
</dbReference>
<dbReference type="PROSITE" id="PS50067">
    <property type="entry name" value="KINESIN_MOTOR_2"/>
    <property type="match status" value="1"/>
</dbReference>
<evidence type="ECO:0000256" key="3">
    <source>
        <dbReference type="ARBA" id="ARBA00022741"/>
    </source>
</evidence>
<evidence type="ECO:0000313" key="11">
    <source>
        <dbReference type="Proteomes" id="UP000266841"/>
    </source>
</evidence>
<reference evidence="10 11" key="1">
    <citation type="journal article" date="2012" name="Genome Biol.">
        <title>Genome and low-iron response of an oceanic diatom adapted to chronic iron limitation.</title>
        <authorList>
            <person name="Lommer M."/>
            <person name="Specht M."/>
            <person name="Roy A.S."/>
            <person name="Kraemer L."/>
            <person name="Andreson R."/>
            <person name="Gutowska M.A."/>
            <person name="Wolf J."/>
            <person name="Bergner S.V."/>
            <person name="Schilhabel M.B."/>
            <person name="Klostermeier U.C."/>
            <person name="Beiko R.G."/>
            <person name="Rosenstiel P."/>
            <person name="Hippler M."/>
            <person name="Laroche J."/>
        </authorList>
    </citation>
    <scope>NUCLEOTIDE SEQUENCE [LARGE SCALE GENOMIC DNA]</scope>
    <source>
        <strain evidence="10 11">CCMP1005</strain>
    </source>
</reference>
<dbReference type="AlphaFoldDB" id="K0SSW9"/>
<keyword evidence="5 6" id="KW-0505">Motor protein</keyword>
<keyword evidence="4 6" id="KW-0067">ATP-binding</keyword>
<evidence type="ECO:0000313" key="10">
    <source>
        <dbReference type="EMBL" id="EJK68495.1"/>
    </source>
</evidence>
<dbReference type="InterPro" id="IPR027640">
    <property type="entry name" value="Kinesin-like_fam"/>
</dbReference>
<accession>K0SSW9</accession>
<feature type="domain" description="Kinesin motor" evidence="9">
    <location>
        <begin position="117"/>
        <end position="450"/>
    </location>
</feature>
<feature type="non-terminal residue" evidence="10">
    <location>
        <position position="1"/>
    </location>
</feature>
<dbReference type="SUPFAM" id="SSF52540">
    <property type="entry name" value="P-loop containing nucleoside triphosphate hydrolases"/>
    <property type="match status" value="1"/>
</dbReference>
<keyword evidence="3 6" id="KW-0547">Nucleotide-binding</keyword>
<protein>
    <recommendedName>
        <fullName evidence="7">Kinesin-like protein</fullName>
    </recommendedName>
</protein>
<evidence type="ECO:0000256" key="8">
    <source>
        <dbReference type="SAM" id="MobiDB-lite"/>
    </source>
</evidence>